<name>A0ABZ2LNZ5_9BACT</name>
<reference evidence="1 2" key="1">
    <citation type="submission" date="2021-12" db="EMBL/GenBank/DDBJ databases">
        <title>Discovery of the Pendulisporaceae a myxobacterial family with distinct sporulation behavior and unique specialized metabolism.</title>
        <authorList>
            <person name="Garcia R."/>
            <person name="Popoff A."/>
            <person name="Bader C.D."/>
            <person name="Loehr J."/>
            <person name="Walesch S."/>
            <person name="Walt C."/>
            <person name="Boldt J."/>
            <person name="Bunk B."/>
            <person name="Haeckl F.J.F.P.J."/>
            <person name="Gunesch A.P."/>
            <person name="Birkelbach J."/>
            <person name="Nuebel U."/>
            <person name="Pietschmann T."/>
            <person name="Bach T."/>
            <person name="Mueller R."/>
        </authorList>
    </citation>
    <scope>NUCLEOTIDE SEQUENCE [LARGE SCALE GENOMIC DNA]</scope>
    <source>
        <strain evidence="1 2">MSr11954</strain>
    </source>
</reference>
<evidence type="ECO:0000313" key="2">
    <source>
        <dbReference type="Proteomes" id="UP001370348"/>
    </source>
</evidence>
<protein>
    <submittedName>
        <fullName evidence="1">Type VI secretion system baseplate subunit TssF</fullName>
    </submittedName>
</protein>
<dbReference type="PANTHER" id="PTHR35370">
    <property type="entry name" value="CYTOPLASMIC PROTEIN-RELATED-RELATED"/>
    <property type="match status" value="1"/>
</dbReference>
<evidence type="ECO:0000313" key="1">
    <source>
        <dbReference type="EMBL" id="WXB12633.1"/>
    </source>
</evidence>
<dbReference type="EMBL" id="CP089984">
    <property type="protein sequence ID" value="WXB12633.1"/>
    <property type="molecule type" value="Genomic_DNA"/>
</dbReference>
<keyword evidence="2" id="KW-1185">Reference proteome</keyword>
<accession>A0ABZ2LNZ5</accession>
<sequence>MARFPESALRTLLISAREFAQAHPALAGRLGRPSSEPQVERFRQGLFHLGATLLEQSRRFEGESYRALGELVAPDLSRPFPAATLVELSDASHATHVPAGALVHTPSGCIFTLAAGVDLGPYRAERARLTSEGLSFDLAATAAVPLAHAVGDDLRIYVDGPRESALALVEHVLRHTASVTIELPGAQVRKSVKAAEPYGLRAEDALAPEPDGPPTGAQFLREYFLLPQKFAFFRLPAVRAALRGAGARATVTLRFDAPIPTRGTLGEDDLRVHAVPATNLFRATSEPRTVDPAMSRFPLRVAGFSRERASVYAVTRVAAVRRDGGGPSIVVPPLRRFAAAAAPGEFPYAFSTELVKFRGRPEPDLVVSITSPHGEKPLLEPHVLMVDLLATHRDRAADLRPGDRLEGGPGIPHGARIRSLTPASPYVPAPAGPEFALHALHRGAVPQRDPRASLQRLLLGRLPRQGVDPALVRANLARIRAIEALDVSIASRGAHRGYRATLTLDETSFRGQGDVALFARVLHAVLDAQTSLNRFYECDILCKRSGSTVRWPRSVRS</sequence>
<dbReference type="Pfam" id="PF05947">
    <property type="entry name" value="T6SS_TssF"/>
    <property type="match status" value="1"/>
</dbReference>
<dbReference type="Proteomes" id="UP001370348">
    <property type="component" value="Chromosome"/>
</dbReference>
<dbReference type="InterPro" id="IPR010272">
    <property type="entry name" value="T6SS_TssF"/>
</dbReference>
<organism evidence="1 2">
    <name type="scientific">Pendulispora albinea</name>
    <dbReference type="NCBI Taxonomy" id="2741071"/>
    <lineage>
        <taxon>Bacteria</taxon>
        <taxon>Pseudomonadati</taxon>
        <taxon>Myxococcota</taxon>
        <taxon>Myxococcia</taxon>
        <taxon>Myxococcales</taxon>
        <taxon>Sorangiineae</taxon>
        <taxon>Pendulisporaceae</taxon>
        <taxon>Pendulispora</taxon>
    </lineage>
</organism>
<proteinExistence type="predicted"/>
<gene>
    <name evidence="1" type="ORF">LZC94_32885</name>
</gene>
<dbReference type="PANTHER" id="PTHR35370:SF1">
    <property type="entry name" value="TYPE VI SECRETION SYSTEM COMPONENT TSSF1"/>
    <property type="match status" value="1"/>
</dbReference>
<dbReference type="RefSeq" id="WP_394822254.1">
    <property type="nucleotide sequence ID" value="NZ_CP089984.1"/>
</dbReference>